<dbReference type="OrthoDB" id="5645662at2"/>
<feature type="transmembrane region" description="Helical" evidence="1">
    <location>
        <begin position="70"/>
        <end position="87"/>
    </location>
</feature>
<feature type="transmembrane region" description="Helical" evidence="1">
    <location>
        <begin position="456"/>
        <end position="476"/>
    </location>
</feature>
<evidence type="ECO:0000313" key="3">
    <source>
        <dbReference type="Proteomes" id="UP000219336"/>
    </source>
</evidence>
<keyword evidence="1" id="KW-1133">Transmembrane helix</keyword>
<feature type="transmembrane region" description="Helical" evidence="1">
    <location>
        <begin position="483"/>
        <end position="504"/>
    </location>
</feature>
<reference evidence="3" key="1">
    <citation type="submission" date="2016-06" db="EMBL/GenBank/DDBJ databases">
        <authorList>
            <person name="Rodrigo-Torres L."/>
            <person name="Arahal R.D."/>
            <person name="Lucena T."/>
        </authorList>
    </citation>
    <scope>NUCLEOTIDE SEQUENCE [LARGE SCALE GENOMIC DNA]</scope>
    <source>
        <strain evidence="3">CECT8203</strain>
    </source>
</reference>
<accession>A0A240EGS8</accession>
<dbReference type="AlphaFoldDB" id="A0A240EGS8"/>
<proteinExistence type="predicted"/>
<dbReference type="Proteomes" id="UP000219336">
    <property type="component" value="Unassembled WGS sequence"/>
</dbReference>
<evidence type="ECO:0000256" key="1">
    <source>
        <dbReference type="SAM" id="Phobius"/>
    </source>
</evidence>
<keyword evidence="1" id="KW-0472">Membrane</keyword>
<keyword evidence="1" id="KW-0812">Transmembrane</keyword>
<organism evidence="2 3">
    <name type="scientific">Vibrio thalassae</name>
    <dbReference type="NCBI Taxonomy" id="1243014"/>
    <lineage>
        <taxon>Bacteria</taxon>
        <taxon>Pseudomonadati</taxon>
        <taxon>Pseudomonadota</taxon>
        <taxon>Gammaproteobacteria</taxon>
        <taxon>Vibrionales</taxon>
        <taxon>Vibrionaceae</taxon>
        <taxon>Vibrio</taxon>
    </lineage>
</organism>
<protein>
    <recommendedName>
        <fullName evidence="4">TraG N-terminal Proteobacteria domain-containing protein</fullName>
    </recommendedName>
</protein>
<sequence length="580" mass="63651">MVAVQESYAQAILPYAINLSERVFDIFNGLGLVFVPFVVMFVITFMETRAQGLDEGSPGINAIKTAEKNFWPMLILLILFVIPMGEVGSKAKFTKFQCSGSEQGSTRNALYRIGPELGELGQELAGENARLPLAIGLSNNVSVGISEALSSQIACNKTKDTMEAELDKALIEVKDQNLVSNLRLMASSCYGPAQGRIATGISNHTTKLANPYSKEKNYFFGDNLRLSYRGLVNSTPQQRLTLRVSKSEYVGNIKSEYYPDNFEPNSNNSTHYYQLVNNGYQTQNSYQTQNTTSELLIGCDDVAKDMKMALEAYIQNDSNHLQAIDRIAQSYSIFPQAMADGTLKNLTKDDVFNSYLHQAFLDAVTGKRSVIVPGTPHETTILSQAWELVRDGVRNTAVGSDLDTKSFVKERLVNIGMGMSMFEKAAERTNLYLILPLFITIITAVVYVASPFLFVISGYSWSLAMNILFVHFYLAMSHYMLNLALFVSDLLWLLADSAYGYVTLKNAGLALHYMALSAPVVVLLCWTMVCVAAGLNLGPFLVGLFTVNAAAAAKAGTALTKQALTRGASGTMDTNKRQIG</sequence>
<keyword evidence="3" id="KW-1185">Reference proteome</keyword>
<feature type="transmembrane region" description="Helical" evidence="1">
    <location>
        <begin position="510"/>
        <end position="535"/>
    </location>
</feature>
<dbReference type="EMBL" id="OANU01000015">
    <property type="protein sequence ID" value="SNX47872.1"/>
    <property type="molecule type" value="Genomic_DNA"/>
</dbReference>
<evidence type="ECO:0000313" key="2">
    <source>
        <dbReference type="EMBL" id="SNX47872.1"/>
    </source>
</evidence>
<name>A0A240EGS8_9VIBR</name>
<feature type="transmembrane region" description="Helical" evidence="1">
    <location>
        <begin position="431"/>
        <end position="450"/>
    </location>
</feature>
<feature type="transmembrane region" description="Helical" evidence="1">
    <location>
        <begin position="26"/>
        <end position="46"/>
    </location>
</feature>
<evidence type="ECO:0008006" key="4">
    <source>
        <dbReference type="Google" id="ProtNLM"/>
    </source>
</evidence>
<gene>
    <name evidence="2" type="ORF">VTH8203_01487</name>
</gene>
<dbReference type="RefSeq" id="WP_096993100.1">
    <property type="nucleotide sequence ID" value="NZ_JBHSII010000006.1"/>
</dbReference>